<reference evidence="1 2" key="1">
    <citation type="submission" date="2020-08" db="EMBL/GenBank/DDBJ databases">
        <title>Genomic Encyclopedia of Type Strains, Phase IV (KMG-IV): sequencing the most valuable type-strain genomes for metagenomic binning, comparative biology and taxonomic classification.</title>
        <authorList>
            <person name="Goeker M."/>
        </authorList>
    </citation>
    <scope>NUCLEOTIDE SEQUENCE [LARGE SCALE GENOMIC DNA]</scope>
    <source>
        <strain evidence="1 2">DSM 44197</strain>
    </source>
</reference>
<dbReference type="InterPro" id="IPR006521">
    <property type="entry name" value="Tail_protein_I"/>
</dbReference>
<comment type="caution">
    <text evidence="1">The sequence shown here is derived from an EMBL/GenBank/DDBJ whole genome shotgun (WGS) entry which is preliminary data.</text>
</comment>
<dbReference type="EMBL" id="JACJIA010000016">
    <property type="protein sequence ID" value="MBA8956587.1"/>
    <property type="molecule type" value="Genomic_DNA"/>
</dbReference>
<evidence type="ECO:0000313" key="2">
    <source>
        <dbReference type="Proteomes" id="UP000572680"/>
    </source>
</evidence>
<evidence type="ECO:0000313" key="1">
    <source>
        <dbReference type="EMBL" id="MBA8956587.1"/>
    </source>
</evidence>
<protein>
    <submittedName>
        <fullName evidence="1">Uncharacterized protein</fullName>
    </submittedName>
</protein>
<organism evidence="1 2">
    <name type="scientific">Actinomadura namibiensis</name>
    <dbReference type="NCBI Taxonomy" id="182080"/>
    <lineage>
        <taxon>Bacteria</taxon>
        <taxon>Bacillati</taxon>
        <taxon>Actinomycetota</taxon>
        <taxon>Actinomycetes</taxon>
        <taxon>Streptosporangiales</taxon>
        <taxon>Thermomonosporaceae</taxon>
        <taxon>Actinomadura</taxon>
    </lineage>
</organism>
<dbReference type="Proteomes" id="UP000572680">
    <property type="component" value="Unassembled WGS sequence"/>
</dbReference>
<gene>
    <name evidence="1" type="ORF">HNR61_008270</name>
</gene>
<proteinExistence type="predicted"/>
<accession>A0A7W3LYM7</accession>
<sequence>MTPETTEATRRLQALLPAHLTGRDPATGVADPTDAMAALLTAVGEELQVLEDDIAMLYDSWFIETCPEWVVPYLADLVGLDALPADLGPGVSRRSIVANTIAYRRRKGTVAILERIARDITGWPARAVEFYCLLATTAHLNHVRLDRAATADLRKAGRLEHCGGHAAGALDPLAHTAEARSITRGRGRYGIANVGVFLFGWQTYDVEWATARPSDAPGEFTADPLGRSAPLFATPPAEPAVEELADEADLPVPLRPRRLLDLLRAARSGPAAPRDLPVGVRLDATSAPVPATHLRVCGLEDLLPGTPDLQVMIDARNGRLHAFREGQPPPRQLQVRYTYGGIADLGAGPYDRRDLHEQALASDAYLGTRGTTGQIAVNAAGARDLSVTTLGAALNAARLAWETPGDSSAAGGTFVITVADNATYVEDLTVTIPAATRLVIVAATPPPGGPADPGEYDFAGLRPHLRGRIQVTGEPGSSLVLDGLVIEGDLTAAPGHLGSLTLAQSTLAGSLTVAGNPAGSTNGELSVRLLRTVTGPVALAETVPALAMTGSIVDPQLSATAATAAVTAPGARLAVDTCTLLGTVDTRLLDASSTLLTARTTATHRQTGCVRFSYVAPGSRIPHRYRCVPEGPDDRSVPVFASLDPASPQYAALARGCPASIAEGGEGDAEMGAHHHLHRPQRLRAARAQLAPYVPAGLEIGIIGS</sequence>
<dbReference type="Pfam" id="PF09684">
    <property type="entry name" value="Tail_P2_I"/>
    <property type="match status" value="1"/>
</dbReference>
<keyword evidence="2" id="KW-1185">Reference proteome</keyword>
<dbReference type="RefSeq" id="WP_182848484.1">
    <property type="nucleotide sequence ID" value="NZ_BAAALP010000060.1"/>
</dbReference>
<dbReference type="AlphaFoldDB" id="A0A7W3LYM7"/>
<name>A0A7W3LYM7_ACTNM</name>